<name>A0A2K6QGF5_RHIRO</name>
<dbReference type="PANTHER" id="PTHR46254:SF11">
    <property type="entry name" value="SECRETED PROTEIN"/>
    <property type="match status" value="1"/>
</dbReference>
<accession>A0A2K6QGF5</accession>
<dbReference type="Ensembl" id="ENSRROT00000052187.1">
    <property type="protein sequence ID" value="ENSRROP00000027856.1"/>
    <property type="gene ID" value="ENSRROG00000037717.1"/>
</dbReference>
<evidence type="ECO:0000313" key="2">
    <source>
        <dbReference type="Proteomes" id="UP000233200"/>
    </source>
</evidence>
<dbReference type="GeneTree" id="ENSGT00940000161627"/>
<sequence length="147" mass="16170">MGLSRGRQAIATWGLAECARPQLHWRLTWQLLSLPLASPTLGLQPLATSAFLPSPCVAQRLAPPSLCASVPPPFFFFFFLRPRAGMQLSGLGSLQPLPPGFLRFTCLSLLSSWDYRCLPPSPGNFCIFSRDRVSLCWPGWSPTPGLK</sequence>
<organism evidence="1 2">
    <name type="scientific">Rhinopithecus roxellana</name>
    <name type="common">Golden snub-nosed monkey</name>
    <name type="synonym">Pygathrix roxellana</name>
    <dbReference type="NCBI Taxonomy" id="61622"/>
    <lineage>
        <taxon>Eukaryota</taxon>
        <taxon>Metazoa</taxon>
        <taxon>Chordata</taxon>
        <taxon>Craniata</taxon>
        <taxon>Vertebrata</taxon>
        <taxon>Euteleostomi</taxon>
        <taxon>Mammalia</taxon>
        <taxon>Eutheria</taxon>
        <taxon>Euarchontoglires</taxon>
        <taxon>Primates</taxon>
        <taxon>Haplorrhini</taxon>
        <taxon>Catarrhini</taxon>
        <taxon>Cercopithecidae</taxon>
        <taxon>Colobinae</taxon>
        <taxon>Rhinopithecus</taxon>
    </lineage>
</organism>
<evidence type="ECO:0000313" key="1">
    <source>
        <dbReference type="Ensembl" id="ENSRROP00000027856.1"/>
    </source>
</evidence>
<reference evidence="1" key="1">
    <citation type="submission" date="2025-08" db="UniProtKB">
        <authorList>
            <consortium name="Ensembl"/>
        </authorList>
    </citation>
    <scope>IDENTIFICATION</scope>
</reference>
<dbReference type="STRING" id="61622.ENSRROP00000027856"/>
<dbReference type="OMA" id="HWRLTWQ"/>
<reference evidence="1" key="2">
    <citation type="submission" date="2025-09" db="UniProtKB">
        <authorList>
            <consortium name="Ensembl"/>
        </authorList>
    </citation>
    <scope>IDENTIFICATION</scope>
</reference>
<dbReference type="AlphaFoldDB" id="A0A2K6QGF5"/>
<keyword evidence="2" id="KW-1185">Reference proteome</keyword>
<dbReference type="PANTHER" id="PTHR46254">
    <property type="entry name" value="PROTEIN GVQW1-RELATED"/>
    <property type="match status" value="1"/>
</dbReference>
<proteinExistence type="predicted"/>
<protein>
    <submittedName>
        <fullName evidence="1">Uncharacterized protein</fullName>
    </submittedName>
</protein>
<dbReference type="Proteomes" id="UP000233200">
    <property type="component" value="Unplaced"/>
</dbReference>